<dbReference type="GO" id="GO:0016740">
    <property type="term" value="F:transferase activity"/>
    <property type="evidence" value="ECO:0007669"/>
    <property type="project" value="UniProtKB-ARBA"/>
</dbReference>
<dbReference type="UniPathway" id="UPA00753"/>
<evidence type="ECO:0000256" key="9">
    <source>
        <dbReference type="SAM" id="Phobius"/>
    </source>
</evidence>
<sequence>MDSTTTTSGFLHSGTTSLLGFGRIECSSKQPPSIRHFPKQLPGCLAISNSLRPRRHALLKSCFGKPTRPLKSSFSIAATSGTQDLPLLEKVKAFSFDSLKESSLGLTPFDVCKWAGIISVAIAATKWLVGLLFNPFFWMYFSWTWMYWPSLSALTIGIYGSFCLRKHYIGQASIFEQLAIATSAITWLTLVPPGFLNGFLEGWPLVFFLVYHYFFFLNVTVRKRQYGDYYARKHDPKWDVRLPTWCQSVFFGAVMVGHWLAAMEGPELHMIPGGWWINSGIWLLIMFVIFTHYYATVFLAKYVDNTAEPTAVVQFGPYRSVRHPLYASTMLLFVSYFVALRAPLSMLYVIAVCLTYYGQKAKLEEHLMLEAFGDRYTEYMNKVKFKFIPFIY</sequence>
<keyword evidence="7" id="KW-0594">Phospholipid biosynthesis</keyword>
<dbReference type="InterPro" id="IPR007318">
    <property type="entry name" value="Phopholipid_MeTrfase"/>
</dbReference>
<dbReference type="GO" id="GO:0012505">
    <property type="term" value="C:endomembrane system"/>
    <property type="evidence" value="ECO:0007669"/>
    <property type="project" value="UniProtKB-SubCell"/>
</dbReference>
<keyword evidence="5" id="KW-0443">Lipid metabolism</keyword>
<evidence type="ECO:0000256" key="5">
    <source>
        <dbReference type="ARBA" id="ARBA00023098"/>
    </source>
</evidence>
<dbReference type="Proteomes" id="UP000594263">
    <property type="component" value="Unplaced"/>
</dbReference>
<evidence type="ECO:0000256" key="4">
    <source>
        <dbReference type="ARBA" id="ARBA00022989"/>
    </source>
</evidence>
<proteinExistence type="predicted"/>
<evidence type="ECO:0000313" key="11">
    <source>
        <dbReference type="Proteomes" id="UP000594263"/>
    </source>
</evidence>
<evidence type="ECO:0000256" key="8">
    <source>
        <dbReference type="ARBA" id="ARBA00023264"/>
    </source>
</evidence>
<reference evidence="10" key="1">
    <citation type="submission" date="2021-01" db="UniProtKB">
        <authorList>
            <consortium name="EnsemblPlants"/>
        </authorList>
    </citation>
    <scope>IDENTIFICATION</scope>
</reference>
<evidence type="ECO:0000256" key="7">
    <source>
        <dbReference type="ARBA" id="ARBA00023209"/>
    </source>
</evidence>
<evidence type="ECO:0000256" key="1">
    <source>
        <dbReference type="ARBA" id="ARBA00004127"/>
    </source>
</evidence>
<keyword evidence="8" id="KW-1208">Phospholipid metabolism</keyword>
<accession>A0A7N0UMN7</accession>
<keyword evidence="11" id="KW-1185">Reference proteome</keyword>
<dbReference type="GO" id="GO:0006656">
    <property type="term" value="P:phosphatidylcholine biosynthetic process"/>
    <property type="evidence" value="ECO:0007669"/>
    <property type="project" value="UniProtKB-UniPathway"/>
</dbReference>
<feature type="transmembrane region" description="Helical" evidence="9">
    <location>
        <begin position="145"/>
        <end position="162"/>
    </location>
</feature>
<evidence type="ECO:0000256" key="6">
    <source>
        <dbReference type="ARBA" id="ARBA00023136"/>
    </source>
</evidence>
<dbReference type="Gramene" id="Kaladp0075s0056.1.v1.1">
    <property type="protein sequence ID" value="Kaladp0075s0056.1.v1.1.CDS.1"/>
    <property type="gene ID" value="Kaladp0075s0056.v1.1"/>
</dbReference>
<feature type="transmembrane region" description="Helical" evidence="9">
    <location>
        <begin position="242"/>
        <end position="261"/>
    </location>
</feature>
<dbReference type="PANTHER" id="PTHR12714:SF11">
    <property type="entry name" value="PROTEIN C-TERMINAL S-ISOPRENYLCYSTEINE CARBOXYL O-METHYLTRANSFERASE"/>
    <property type="match status" value="1"/>
</dbReference>
<name>A0A7N0UMN7_KALFE</name>
<organism evidence="10 11">
    <name type="scientific">Kalanchoe fedtschenkoi</name>
    <name type="common">Lavender scallops</name>
    <name type="synonym">South American air plant</name>
    <dbReference type="NCBI Taxonomy" id="63787"/>
    <lineage>
        <taxon>Eukaryota</taxon>
        <taxon>Viridiplantae</taxon>
        <taxon>Streptophyta</taxon>
        <taxon>Embryophyta</taxon>
        <taxon>Tracheophyta</taxon>
        <taxon>Spermatophyta</taxon>
        <taxon>Magnoliopsida</taxon>
        <taxon>eudicotyledons</taxon>
        <taxon>Gunneridae</taxon>
        <taxon>Pentapetalae</taxon>
        <taxon>Saxifragales</taxon>
        <taxon>Crassulaceae</taxon>
        <taxon>Kalanchoe</taxon>
    </lineage>
</organism>
<feature type="transmembrane region" description="Helical" evidence="9">
    <location>
        <begin position="114"/>
        <end position="133"/>
    </location>
</feature>
<dbReference type="Pfam" id="PF04191">
    <property type="entry name" value="PEMT"/>
    <property type="match status" value="1"/>
</dbReference>
<dbReference type="OMA" id="IPGGWNN"/>
<keyword evidence="4 9" id="KW-1133">Transmembrane helix</keyword>
<dbReference type="EnsemblPlants" id="Kaladp0075s0056.1.v1.1">
    <property type="protein sequence ID" value="Kaladp0075s0056.1.v1.1.CDS.1"/>
    <property type="gene ID" value="Kaladp0075s0056.v1.1"/>
</dbReference>
<keyword evidence="3 9" id="KW-0812">Transmembrane</keyword>
<feature type="transmembrane region" description="Helical" evidence="9">
    <location>
        <begin position="281"/>
        <end position="303"/>
    </location>
</feature>
<feature type="transmembrane region" description="Helical" evidence="9">
    <location>
        <begin position="174"/>
        <end position="196"/>
    </location>
</feature>
<evidence type="ECO:0008006" key="12">
    <source>
        <dbReference type="Google" id="ProtNLM"/>
    </source>
</evidence>
<comment type="subcellular location">
    <subcellularLocation>
        <location evidence="1">Endomembrane system</location>
        <topology evidence="1">Multi-pass membrane protein</topology>
    </subcellularLocation>
</comment>
<dbReference type="Gene3D" id="1.20.120.1630">
    <property type="match status" value="1"/>
</dbReference>
<feature type="transmembrane region" description="Helical" evidence="9">
    <location>
        <begin position="202"/>
        <end position="221"/>
    </location>
</feature>
<protein>
    <recommendedName>
        <fullName evidence="12">Protein-S-isoprenylcysteine O-methyltransferase</fullName>
    </recommendedName>
</protein>
<dbReference type="AlphaFoldDB" id="A0A7N0UMN7"/>
<keyword evidence="2" id="KW-0444">Lipid biosynthesis</keyword>
<evidence type="ECO:0000256" key="3">
    <source>
        <dbReference type="ARBA" id="ARBA00022692"/>
    </source>
</evidence>
<keyword evidence="6 9" id="KW-0472">Membrane</keyword>
<evidence type="ECO:0000256" key="2">
    <source>
        <dbReference type="ARBA" id="ARBA00022516"/>
    </source>
</evidence>
<feature type="transmembrane region" description="Helical" evidence="9">
    <location>
        <begin position="324"/>
        <end position="357"/>
    </location>
</feature>
<dbReference type="PANTHER" id="PTHR12714">
    <property type="entry name" value="PROTEIN-S ISOPRENYLCYSTEINE O-METHYLTRANSFERASE"/>
    <property type="match status" value="1"/>
</dbReference>
<evidence type="ECO:0000313" key="10">
    <source>
        <dbReference type="EnsemblPlants" id="Kaladp0075s0056.1.v1.1.CDS.1"/>
    </source>
</evidence>